<evidence type="ECO:0000313" key="2">
    <source>
        <dbReference type="Proteomes" id="UP000198211"/>
    </source>
</evidence>
<evidence type="ECO:0000313" key="1">
    <source>
        <dbReference type="EMBL" id="OWZ19403.1"/>
    </source>
</evidence>
<dbReference type="AlphaFoldDB" id="A0A225WP04"/>
<organism evidence="1 2">
    <name type="scientific">Phytophthora megakarya</name>
    <dbReference type="NCBI Taxonomy" id="4795"/>
    <lineage>
        <taxon>Eukaryota</taxon>
        <taxon>Sar</taxon>
        <taxon>Stramenopiles</taxon>
        <taxon>Oomycota</taxon>
        <taxon>Peronosporomycetes</taxon>
        <taxon>Peronosporales</taxon>
        <taxon>Peronosporaceae</taxon>
        <taxon>Phytophthora</taxon>
    </lineage>
</organism>
<sequence>MLIHEVAESLFGVRASRWTATFFHVLEELLVGLRVSFSFQRPSATPSKCSSRYTVTHAA</sequence>
<dbReference type="OrthoDB" id="9948238at2759"/>
<protein>
    <submittedName>
        <fullName evidence="1">Uncharacterized protein</fullName>
    </submittedName>
</protein>
<dbReference type="Proteomes" id="UP000198211">
    <property type="component" value="Unassembled WGS sequence"/>
</dbReference>
<gene>
    <name evidence="1" type="ORF">PHMEG_0006361</name>
</gene>
<proteinExistence type="predicted"/>
<name>A0A225WP04_9STRA</name>
<dbReference type="EMBL" id="NBNE01000447">
    <property type="protein sequence ID" value="OWZ19403.1"/>
    <property type="molecule type" value="Genomic_DNA"/>
</dbReference>
<accession>A0A225WP04</accession>
<comment type="caution">
    <text evidence="1">The sequence shown here is derived from an EMBL/GenBank/DDBJ whole genome shotgun (WGS) entry which is preliminary data.</text>
</comment>
<reference evidence="2" key="1">
    <citation type="submission" date="2017-03" db="EMBL/GenBank/DDBJ databases">
        <title>Phytopthora megakarya and P. palmivora, two closely related causual agents of cacao black pod achieved similar genome size and gene model numbers by different mechanisms.</title>
        <authorList>
            <person name="Ali S."/>
            <person name="Shao J."/>
            <person name="Larry D.J."/>
            <person name="Kronmiller B."/>
            <person name="Shen D."/>
            <person name="Strem M.D."/>
            <person name="Melnick R.L."/>
            <person name="Guiltinan M.J."/>
            <person name="Tyler B.M."/>
            <person name="Meinhardt L.W."/>
            <person name="Bailey B.A."/>
        </authorList>
    </citation>
    <scope>NUCLEOTIDE SEQUENCE [LARGE SCALE GENOMIC DNA]</scope>
    <source>
        <strain evidence="2">zdho120</strain>
    </source>
</reference>
<keyword evidence="2" id="KW-1185">Reference proteome</keyword>